<name>A0ABT2RLQ0_9FIRM</name>
<dbReference type="Proteomes" id="UP001652431">
    <property type="component" value="Unassembled WGS sequence"/>
</dbReference>
<feature type="region of interest" description="Disordered" evidence="1">
    <location>
        <begin position="47"/>
        <end position="68"/>
    </location>
</feature>
<comment type="caution">
    <text evidence="2">The sequence shown here is derived from an EMBL/GenBank/DDBJ whole genome shotgun (WGS) entry which is preliminary data.</text>
</comment>
<organism evidence="2 3">
    <name type="scientific">Dorea acetigenes</name>
    <dbReference type="NCBI Taxonomy" id="2981787"/>
    <lineage>
        <taxon>Bacteria</taxon>
        <taxon>Bacillati</taxon>
        <taxon>Bacillota</taxon>
        <taxon>Clostridia</taxon>
        <taxon>Lachnospirales</taxon>
        <taxon>Lachnospiraceae</taxon>
        <taxon>Dorea</taxon>
    </lineage>
</organism>
<evidence type="ECO:0000256" key="1">
    <source>
        <dbReference type="SAM" id="MobiDB-lite"/>
    </source>
</evidence>
<evidence type="ECO:0000313" key="2">
    <source>
        <dbReference type="EMBL" id="MCU6686339.1"/>
    </source>
</evidence>
<feature type="non-terminal residue" evidence="2">
    <location>
        <position position="1"/>
    </location>
</feature>
<proteinExistence type="predicted"/>
<protein>
    <submittedName>
        <fullName evidence="2">Uncharacterized protein</fullName>
    </submittedName>
</protein>
<accession>A0ABT2RLQ0</accession>
<sequence>YPSRTRWLRPKRPMVLHWRRCGRAGGRQVKKEERQKSEGSFRIMNLKRQPTNARKGRAESSGIDTGKDEQQLIAANPISRAVLL</sequence>
<reference evidence="2 3" key="1">
    <citation type="journal article" date="2021" name="ISME Commun">
        <title>Automated analysis of genomic sequences facilitates high-throughput and comprehensive description of bacteria.</title>
        <authorList>
            <person name="Hitch T.C.A."/>
        </authorList>
    </citation>
    <scope>NUCLEOTIDE SEQUENCE [LARGE SCALE GENOMIC DNA]</scope>
    <source>
        <strain evidence="2 3">Sanger_03</strain>
    </source>
</reference>
<keyword evidence="3" id="KW-1185">Reference proteome</keyword>
<dbReference type="EMBL" id="JAOQJU010000005">
    <property type="protein sequence ID" value="MCU6686339.1"/>
    <property type="molecule type" value="Genomic_DNA"/>
</dbReference>
<evidence type="ECO:0000313" key="3">
    <source>
        <dbReference type="Proteomes" id="UP001652431"/>
    </source>
</evidence>
<gene>
    <name evidence="2" type="ORF">OCV99_07190</name>
</gene>
<dbReference type="RefSeq" id="WP_262575134.1">
    <property type="nucleotide sequence ID" value="NZ_JAOQJU010000005.1"/>
</dbReference>